<feature type="domain" description="DZANK-type" evidence="1">
    <location>
        <begin position="44"/>
        <end position="89"/>
    </location>
</feature>
<dbReference type="AlphaFoldDB" id="A0AAP2UII1"/>
<protein>
    <submittedName>
        <fullName evidence="2">Zinc ribbon domain-containing protein</fullName>
    </submittedName>
</protein>
<evidence type="ECO:0000313" key="2">
    <source>
        <dbReference type="EMBL" id="MCR0231184.1"/>
    </source>
</evidence>
<evidence type="ECO:0000313" key="3">
    <source>
        <dbReference type="Proteomes" id="UP001203972"/>
    </source>
</evidence>
<sequence length="92" mass="9841">MRDAAQQSQGIAGIGAGFAFAQQMNTTAAQPQEPVVKEVIRIKCPNCGELNKEDAKFCCECGTSLITKKYCPQCGGEVETDSKFCSTCGQKL</sequence>
<dbReference type="RefSeq" id="WP_008819429.1">
    <property type="nucleotide sequence ID" value="NZ_AP025565.1"/>
</dbReference>
<proteinExistence type="predicted"/>
<dbReference type="Proteomes" id="UP001203972">
    <property type="component" value="Unassembled WGS sequence"/>
</dbReference>
<accession>A0AAP2UII1</accession>
<evidence type="ECO:0000259" key="1">
    <source>
        <dbReference type="Pfam" id="PF12773"/>
    </source>
</evidence>
<dbReference type="EMBL" id="JAKTMA010000001">
    <property type="protein sequence ID" value="MCR0231184.1"/>
    <property type="molecule type" value="Genomic_DNA"/>
</dbReference>
<comment type="caution">
    <text evidence="2">The sequence shown here is derived from an EMBL/GenBank/DDBJ whole genome shotgun (WGS) entry which is preliminary data.</text>
</comment>
<gene>
    <name evidence="2" type="ORF">MKC95_00175</name>
</gene>
<reference evidence="2" key="1">
    <citation type="journal article" date="2022" name="Clin. Infect. Dis.">
        <title>Association between Clostridium innocuum and antibiotic-associated diarrhea in adults and children: A cross-sectional study and comparative genomics analysis.</title>
        <authorList>
            <person name="Cherny K.E."/>
            <person name="Muscat E.B."/>
            <person name="Balaji A."/>
            <person name="Mukherjee J."/>
            <person name="Ozer E.A."/>
            <person name="Angarone M.P."/>
            <person name="Hauser A.R."/>
            <person name="Sichel J.S."/>
            <person name="Amponsah E."/>
            <person name="Kociolek L.K."/>
        </authorList>
    </citation>
    <scope>NUCLEOTIDE SEQUENCE</scope>
    <source>
        <strain evidence="2">NU1-AC-029v</strain>
    </source>
</reference>
<dbReference type="InterPro" id="IPR025874">
    <property type="entry name" value="DZR"/>
</dbReference>
<organism evidence="2 3">
    <name type="scientific">Clostridium innocuum</name>
    <dbReference type="NCBI Taxonomy" id="1522"/>
    <lineage>
        <taxon>Bacteria</taxon>
        <taxon>Bacillati</taxon>
        <taxon>Bacillota</taxon>
        <taxon>Clostridia</taxon>
        <taxon>Eubacteriales</taxon>
        <taxon>Clostridiaceae</taxon>
        <taxon>Clostridium</taxon>
    </lineage>
</organism>
<name>A0AAP2UII1_CLOIN</name>
<dbReference type="Pfam" id="PF12773">
    <property type="entry name" value="DZR"/>
    <property type="match status" value="1"/>
</dbReference>